<keyword evidence="9" id="KW-1015">Disulfide bond</keyword>
<dbReference type="InterPro" id="IPR002289">
    <property type="entry name" value="GABAAb_rcpt"/>
</dbReference>
<evidence type="ECO:0000256" key="4">
    <source>
        <dbReference type="ARBA" id="ARBA00022729"/>
    </source>
</evidence>
<dbReference type="InterPro" id="IPR006028">
    <property type="entry name" value="GABAA/Glycine_rcpt"/>
</dbReference>
<feature type="transmembrane region" description="Helical" evidence="18">
    <location>
        <begin position="246"/>
        <end position="268"/>
    </location>
</feature>
<evidence type="ECO:0000256" key="6">
    <source>
        <dbReference type="ARBA" id="ARBA00023018"/>
    </source>
</evidence>
<dbReference type="Gene3D" id="2.70.170.10">
    <property type="entry name" value="Neurotransmitter-gated ion-channel ligand-binding domain"/>
    <property type="match status" value="1"/>
</dbReference>
<comment type="subcellular location">
    <subcellularLocation>
        <location evidence="17">Postsynaptic cell membrane</location>
        <topology evidence="17">Multi-pass membrane protein</topology>
    </subcellularLocation>
</comment>
<evidence type="ECO:0000256" key="19">
    <source>
        <dbReference type="SAM" id="MobiDB-lite"/>
    </source>
</evidence>
<evidence type="ECO:0000313" key="23">
    <source>
        <dbReference type="RefSeq" id="XP_019619844.1"/>
    </source>
</evidence>
<evidence type="ECO:0000256" key="14">
    <source>
        <dbReference type="ARBA" id="ARBA00023257"/>
    </source>
</evidence>
<keyword evidence="11" id="KW-0869">Chloride channel</keyword>
<feature type="transmembrane region" description="Helical" evidence="18">
    <location>
        <begin position="648"/>
        <end position="667"/>
    </location>
</feature>
<feature type="signal peptide" evidence="18">
    <location>
        <begin position="1"/>
        <end position="23"/>
    </location>
</feature>
<dbReference type="GO" id="GO:0005254">
    <property type="term" value="F:chloride channel activity"/>
    <property type="evidence" value="ECO:0007669"/>
    <property type="project" value="UniProtKB-KW"/>
</dbReference>
<dbReference type="PRINTS" id="PR01160">
    <property type="entry name" value="GABAARBETA"/>
</dbReference>
<reference evidence="23" key="1">
    <citation type="submission" date="2025-08" db="UniProtKB">
        <authorList>
            <consortium name="RefSeq"/>
        </authorList>
    </citation>
    <scope>IDENTIFICATION</scope>
    <source>
        <tissue evidence="23">Gonad</tissue>
    </source>
</reference>
<keyword evidence="16 18" id="KW-0407">Ion channel</keyword>
<evidence type="ECO:0000259" key="21">
    <source>
        <dbReference type="Pfam" id="PF02932"/>
    </source>
</evidence>
<dbReference type="GeneID" id="109466552"/>
<evidence type="ECO:0000256" key="9">
    <source>
        <dbReference type="ARBA" id="ARBA00023157"/>
    </source>
</evidence>
<dbReference type="InterPro" id="IPR006202">
    <property type="entry name" value="Neur_chan_lig-bd"/>
</dbReference>
<evidence type="ECO:0000256" key="3">
    <source>
        <dbReference type="ARBA" id="ARBA00022692"/>
    </source>
</evidence>
<keyword evidence="5 18" id="KW-1133">Transmembrane helix</keyword>
<keyword evidence="15" id="KW-1071">Ligand-gated ion channel</keyword>
<dbReference type="CDD" id="cd18990">
    <property type="entry name" value="LGIC_ECD_GABAAR"/>
    <property type="match status" value="1"/>
</dbReference>
<dbReference type="CDD" id="cd19049">
    <property type="entry name" value="LGIC_TM_anion"/>
    <property type="match status" value="1"/>
</dbReference>
<proteinExistence type="inferred from homology"/>
<feature type="domain" description="Neurotransmitter-gated ion-channel ligand-binding" evidence="20">
    <location>
        <begin position="42"/>
        <end position="246"/>
    </location>
</feature>
<evidence type="ECO:0000256" key="15">
    <source>
        <dbReference type="ARBA" id="ARBA00023286"/>
    </source>
</evidence>
<dbReference type="InterPro" id="IPR036719">
    <property type="entry name" value="Neuro-gated_channel_TM_sf"/>
</dbReference>
<dbReference type="PROSITE" id="PS00236">
    <property type="entry name" value="NEUROTR_ION_CHANNEL"/>
    <property type="match status" value="1"/>
</dbReference>
<dbReference type="Pfam" id="PF02931">
    <property type="entry name" value="Neur_chan_LBD"/>
    <property type="match status" value="1"/>
</dbReference>
<dbReference type="GO" id="GO:0004890">
    <property type="term" value="F:GABA-A receptor activity"/>
    <property type="evidence" value="ECO:0007669"/>
    <property type="project" value="InterPro"/>
</dbReference>
<feature type="region of interest" description="Disordered" evidence="19">
    <location>
        <begin position="563"/>
        <end position="607"/>
    </location>
</feature>
<dbReference type="GO" id="GO:0045211">
    <property type="term" value="C:postsynaptic membrane"/>
    <property type="evidence" value="ECO:0007669"/>
    <property type="project" value="UniProtKB-SubCell"/>
</dbReference>
<keyword evidence="10" id="KW-0675">Receptor</keyword>
<keyword evidence="3 18" id="KW-0812">Transmembrane</keyword>
<dbReference type="RefSeq" id="XP_019619844.1">
    <property type="nucleotide sequence ID" value="XM_019764285.1"/>
</dbReference>
<organism evidence="22 23">
    <name type="scientific">Branchiostoma belcheri</name>
    <name type="common">Amphioxus</name>
    <dbReference type="NCBI Taxonomy" id="7741"/>
    <lineage>
        <taxon>Eukaryota</taxon>
        <taxon>Metazoa</taxon>
        <taxon>Chordata</taxon>
        <taxon>Cephalochordata</taxon>
        <taxon>Leptocardii</taxon>
        <taxon>Amphioxiformes</taxon>
        <taxon>Branchiostomatidae</taxon>
        <taxon>Branchiostoma</taxon>
    </lineage>
</organism>
<keyword evidence="1 18" id="KW-0813">Transport</keyword>
<feature type="chain" id="PRO_5028519932" evidence="18">
    <location>
        <begin position="24"/>
        <end position="670"/>
    </location>
</feature>
<keyword evidence="8 18" id="KW-0472">Membrane</keyword>
<feature type="transmembrane region" description="Helical" evidence="18">
    <location>
        <begin position="312"/>
        <end position="334"/>
    </location>
</feature>
<keyword evidence="12" id="KW-0325">Glycoprotein</keyword>
<feature type="transmembrane region" description="Helical" evidence="18">
    <location>
        <begin position="275"/>
        <end position="292"/>
    </location>
</feature>
<keyword evidence="7 18" id="KW-0406">Ion transport</keyword>
<dbReference type="GO" id="GO:0005230">
    <property type="term" value="F:extracellular ligand-gated monoatomic ion channel activity"/>
    <property type="evidence" value="ECO:0007669"/>
    <property type="project" value="InterPro"/>
</dbReference>
<feature type="domain" description="Neurotransmitter-gated ion-channel transmembrane" evidence="21">
    <location>
        <begin position="253"/>
        <end position="365"/>
    </location>
</feature>
<evidence type="ECO:0000256" key="5">
    <source>
        <dbReference type="ARBA" id="ARBA00022989"/>
    </source>
</evidence>
<dbReference type="Pfam" id="PF02932">
    <property type="entry name" value="Neur_chan_memb"/>
    <property type="match status" value="1"/>
</dbReference>
<dbReference type="KEGG" id="bbel:109466552"/>
<dbReference type="FunFam" id="2.70.170.10:FF:000107">
    <property type="entry name" value="Uncharacterized protein"/>
    <property type="match status" value="1"/>
</dbReference>
<dbReference type="PRINTS" id="PR00253">
    <property type="entry name" value="GABAARECEPTR"/>
</dbReference>
<evidence type="ECO:0000256" key="12">
    <source>
        <dbReference type="ARBA" id="ARBA00023180"/>
    </source>
</evidence>
<evidence type="ECO:0000256" key="13">
    <source>
        <dbReference type="ARBA" id="ARBA00023214"/>
    </source>
</evidence>
<dbReference type="NCBIfam" id="TIGR00860">
    <property type="entry name" value="LIC"/>
    <property type="match status" value="1"/>
</dbReference>
<dbReference type="Proteomes" id="UP000515135">
    <property type="component" value="Unplaced"/>
</dbReference>
<name>A0A6P4YCC4_BRABE</name>
<dbReference type="OrthoDB" id="9991577at2759"/>
<comment type="similarity">
    <text evidence="18">Belongs to the ligand-gated ion channel (TC 1.A.9) family.</text>
</comment>
<keyword evidence="4 18" id="KW-0732">Signal</keyword>
<evidence type="ECO:0000256" key="8">
    <source>
        <dbReference type="ARBA" id="ARBA00023136"/>
    </source>
</evidence>
<dbReference type="InterPro" id="IPR036734">
    <property type="entry name" value="Neur_chan_lig-bd_sf"/>
</dbReference>
<evidence type="ECO:0000256" key="11">
    <source>
        <dbReference type="ARBA" id="ARBA00023173"/>
    </source>
</evidence>
<keyword evidence="6" id="KW-0770">Synapse</keyword>
<gene>
    <name evidence="23" type="primary">LOC109466552</name>
</gene>
<dbReference type="InterPro" id="IPR038050">
    <property type="entry name" value="Neuro_actylchol_rec"/>
</dbReference>
<dbReference type="InterPro" id="IPR018000">
    <property type="entry name" value="Neurotransmitter_ion_chnl_CS"/>
</dbReference>
<dbReference type="Gene3D" id="1.20.58.390">
    <property type="entry name" value="Neurotransmitter-gated ion-channel transmembrane domain"/>
    <property type="match status" value="2"/>
</dbReference>
<evidence type="ECO:0000256" key="7">
    <source>
        <dbReference type="ARBA" id="ARBA00023065"/>
    </source>
</evidence>
<evidence type="ECO:0000256" key="17">
    <source>
        <dbReference type="ARBA" id="ARBA00034104"/>
    </source>
</evidence>
<evidence type="ECO:0000259" key="20">
    <source>
        <dbReference type="Pfam" id="PF02931"/>
    </source>
</evidence>
<dbReference type="PRINTS" id="PR00252">
    <property type="entry name" value="NRIONCHANNEL"/>
</dbReference>
<evidence type="ECO:0000256" key="2">
    <source>
        <dbReference type="ARBA" id="ARBA00022475"/>
    </source>
</evidence>
<evidence type="ECO:0000256" key="16">
    <source>
        <dbReference type="ARBA" id="ARBA00023303"/>
    </source>
</evidence>
<evidence type="ECO:0000256" key="18">
    <source>
        <dbReference type="RuleBase" id="RU000687"/>
    </source>
</evidence>
<feature type="compositionally biased region" description="Basic and acidic residues" evidence="19">
    <location>
        <begin position="592"/>
        <end position="605"/>
    </location>
</feature>
<dbReference type="AlphaFoldDB" id="A0A6P4YCC4"/>
<dbReference type="FunFam" id="1.20.58.390:FF:000145">
    <property type="entry name" value="Predicted protein"/>
    <property type="match status" value="1"/>
</dbReference>
<sequence>MAGTTAFLGHVLLGLVLMNTVIAASEGKQSVAEGRWDMTLAIERLLHHYDLRIRPNFRGAPVKVGVLVDVISIDSISDVNMEYTVSYDIRQSWVDERLDFRHLYDGEKMTFEGETTLRIWRPDTFIKNGRGSRFHDVTIGQQLMHIFNNGSVIYKLRLTTTASCWMKMHMYPLDAQNCTLQFETYGYTTEDLVYYWLWGFDSVRGFENVELPHFDLGGYDTHETAAQYTTGQFSGLALSFVIRRNMGYFISETYLPSCLVVAVSWVSFWISPDASAARVLLGIMTVLTMTNLDATVRQGLPKISYVKAIDVYLVGCLIFVFGALLEYAAVNYHYHTATMKRRKKEGVRRKWRRLAYSRSFQEEQNGDLMEMGRVQPAGGIIHQMEDSDDSDDIVDLTSTGKIRRRLRVMDFVNDEGNGGDPKDIEIIEETIERTTAPKKVPDKEVNCASRSRLNETTIRSCGGDCCPDCKTPFGIEKIPGVKGIKRKGPHRYYVDVADVVGHSYSKFARKHGVSFGRRYPDADDVEDDDVRTITRNGRIRSMRGGEEFATSDRFGFVKAATFPSRPRRAQSEKRRDSLGNAAGFSGNRRRNSMSEDPARNEEPRRNSFIQSLDMGRLGWFRTFGGRLSLSEITERLIKDENVNRIDKISRIMFPFTFVVLNIIYWAATYA</sequence>
<dbReference type="GO" id="GO:0034707">
    <property type="term" value="C:chloride channel complex"/>
    <property type="evidence" value="ECO:0007669"/>
    <property type="project" value="UniProtKB-KW"/>
</dbReference>
<evidence type="ECO:0000256" key="1">
    <source>
        <dbReference type="ARBA" id="ARBA00022448"/>
    </source>
</evidence>
<dbReference type="InterPro" id="IPR006029">
    <property type="entry name" value="Neurotrans-gated_channel_TM"/>
</dbReference>
<evidence type="ECO:0000256" key="10">
    <source>
        <dbReference type="ARBA" id="ARBA00023170"/>
    </source>
</evidence>
<keyword evidence="2" id="KW-1003">Cell membrane</keyword>
<evidence type="ECO:0000313" key="22">
    <source>
        <dbReference type="Proteomes" id="UP000515135"/>
    </source>
</evidence>
<keyword evidence="14" id="KW-0628">Postsynaptic cell membrane</keyword>
<dbReference type="SUPFAM" id="SSF63712">
    <property type="entry name" value="Nicotinic receptor ligand binding domain-like"/>
    <property type="match status" value="1"/>
</dbReference>
<keyword evidence="22" id="KW-1185">Reference proteome</keyword>
<dbReference type="InterPro" id="IPR006201">
    <property type="entry name" value="Neur_channel"/>
</dbReference>
<protein>
    <submittedName>
        <fullName evidence="23">Gamma-aminobutyric acid receptor subunit pi-like</fullName>
    </submittedName>
</protein>
<accession>A0A6P4YCC4</accession>
<dbReference type="PANTHER" id="PTHR18945">
    <property type="entry name" value="NEUROTRANSMITTER GATED ION CHANNEL"/>
    <property type="match status" value="1"/>
</dbReference>
<keyword evidence="13" id="KW-0868">Chloride</keyword>
<dbReference type="SUPFAM" id="SSF90112">
    <property type="entry name" value="Neurotransmitter-gated ion-channel transmembrane pore"/>
    <property type="match status" value="1"/>
</dbReference>